<keyword evidence="4" id="KW-1185">Reference proteome</keyword>
<feature type="domain" description="Phosphatidylinositol-specific phospholipase C X" evidence="2">
    <location>
        <begin position="30"/>
        <end position="167"/>
    </location>
</feature>
<sequence length="315" mass="36331">MSIFFLALLSFNSFKNGAFNINPENHQNIIDGSRTAYAQTQNLSIKEQLNSGIRYFDIRTAWHSSKKVHIVHNIIDCMDEDGKTLFFSKVLKDCSDFLSSHNSETIILHLTIQENNEANQSLVIDQVNNNIDEYIKNKKMYNVNDGNNKNRIPTLNEVRGKIVILSRRYGFDGIYLTIPEESDDVNYVETECINKNYKCITQDAYKLGESSKLKAITKLINRQNNLSEQGSENLKMEIVINFFNIEYSIFGDSIKTVSYHFKNELIDGNKLTPNKQHGWIVVDYADKDIASYIYKTNKFYDGRCGSKNVIDFLNY</sequence>
<dbReference type="PANTHER" id="PTHR13593:SF113">
    <property type="entry name" value="SI:DKEY-266F7.9"/>
    <property type="match status" value="1"/>
</dbReference>
<evidence type="ECO:0000313" key="4">
    <source>
        <dbReference type="Proteomes" id="UP000193944"/>
    </source>
</evidence>
<evidence type="ECO:0000256" key="1">
    <source>
        <dbReference type="SAM" id="SignalP"/>
    </source>
</evidence>
<dbReference type="PROSITE" id="PS50007">
    <property type="entry name" value="PIPLC_X_DOMAIN"/>
    <property type="match status" value="1"/>
</dbReference>
<dbReference type="GO" id="GO:0006629">
    <property type="term" value="P:lipid metabolic process"/>
    <property type="evidence" value="ECO:0007669"/>
    <property type="project" value="InterPro"/>
</dbReference>
<dbReference type="InterPro" id="IPR051057">
    <property type="entry name" value="PI-PLC_domain"/>
</dbReference>
<organism evidence="3 4">
    <name type="scientific">Anaeromyces robustus</name>
    <dbReference type="NCBI Taxonomy" id="1754192"/>
    <lineage>
        <taxon>Eukaryota</taxon>
        <taxon>Fungi</taxon>
        <taxon>Fungi incertae sedis</taxon>
        <taxon>Chytridiomycota</taxon>
        <taxon>Chytridiomycota incertae sedis</taxon>
        <taxon>Neocallimastigomycetes</taxon>
        <taxon>Neocallimastigales</taxon>
        <taxon>Neocallimastigaceae</taxon>
        <taxon>Anaeromyces</taxon>
    </lineage>
</organism>
<dbReference type="Gene3D" id="3.20.20.190">
    <property type="entry name" value="Phosphatidylinositol (PI) phosphodiesterase"/>
    <property type="match status" value="1"/>
</dbReference>
<dbReference type="OrthoDB" id="1046782at2759"/>
<dbReference type="STRING" id="1754192.A0A1Y1X115"/>
<dbReference type="PANTHER" id="PTHR13593">
    <property type="match status" value="1"/>
</dbReference>
<evidence type="ECO:0000313" key="3">
    <source>
        <dbReference type="EMBL" id="ORX79355.1"/>
    </source>
</evidence>
<name>A0A1Y1X115_9FUNG</name>
<feature type="signal peptide" evidence="1">
    <location>
        <begin position="1"/>
        <end position="18"/>
    </location>
</feature>
<gene>
    <name evidence="3" type="ORF">BCR32DRAFT_246440</name>
</gene>
<accession>A0A1Y1X115</accession>
<dbReference type="InterPro" id="IPR000909">
    <property type="entry name" value="PLipase_C_PInositol-sp_X_dom"/>
</dbReference>
<evidence type="ECO:0000259" key="2">
    <source>
        <dbReference type="SMART" id="SM00148"/>
    </source>
</evidence>
<dbReference type="EMBL" id="MCFG01000178">
    <property type="protein sequence ID" value="ORX79355.1"/>
    <property type="molecule type" value="Genomic_DNA"/>
</dbReference>
<dbReference type="AlphaFoldDB" id="A0A1Y1X115"/>
<protein>
    <submittedName>
        <fullName evidence="3">PLC-like phosphodiesterase</fullName>
    </submittedName>
</protein>
<keyword evidence="1" id="KW-0732">Signal</keyword>
<feature type="chain" id="PRO_5012801902" evidence="1">
    <location>
        <begin position="19"/>
        <end position="315"/>
    </location>
</feature>
<reference evidence="3 4" key="2">
    <citation type="submission" date="2016-08" db="EMBL/GenBank/DDBJ databases">
        <title>Pervasive Adenine N6-methylation of Active Genes in Fungi.</title>
        <authorList>
            <consortium name="DOE Joint Genome Institute"/>
            <person name="Mondo S.J."/>
            <person name="Dannebaum R.O."/>
            <person name="Kuo R.C."/>
            <person name="Labutti K."/>
            <person name="Haridas S."/>
            <person name="Kuo A."/>
            <person name="Salamov A."/>
            <person name="Ahrendt S.R."/>
            <person name="Lipzen A."/>
            <person name="Sullivan W."/>
            <person name="Andreopoulos W.B."/>
            <person name="Clum A."/>
            <person name="Lindquist E."/>
            <person name="Daum C."/>
            <person name="Ramamoorthy G.K."/>
            <person name="Gryganskyi A."/>
            <person name="Culley D."/>
            <person name="Magnuson J.K."/>
            <person name="James T.Y."/>
            <person name="O'Malley M.A."/>
            <person name="Stajich J.E."/>
            <person name="Spatafora J.W."/>
            <person name="Visel A."/>
            <person name="Grigoriev I.V."/>
        </authorList>
    </citation>
    <scope>NUCLEOTIDE SEQUENCE [LARGE SCALE GENOMIC DNA]</scope>
    <source>
        <strain evidence="3 4">S4</strain>
    </source>
</reference>
<dbReference type="InterPro" id="IPR017946">
    <property type="entry name" value="PLC-like_Pdiesterase_TIM-brl"/>
</dbReference>
<dbReference type="SUPFAM" id="SSF51695">
    <property type="entry name" value="PLC-like phosphodiesterases"/>
    <property type="match status" value="1"/>
</dbReference>
<dbReference type="Pfam" id="PF00388">
    <property type="entry name" value="PI-PLC-X"/>
    <property type="match status" value="1"/>
</dbReference>
<comment type="caution">
    <text evidence="3">The sequence shown here is derived from an EMBL/GenBank/DDBJ whole genome shotgun (WGS) entry which is preliminary data.</text>
</comment>
<reference evidence="3 4" key="1">
    <citation type="submission" date="2016-08" db="EMBL/GenBank/DDBJ databases">
        <title>A Parts List for Fungal Cellulosomes Revealed by Comparative Genomics.</title>
        <authorList>
            <consortium name="DOE Joint Genome Institute"/>
            <person name="Haitjema C.H."/>
            <person name="Gilmore S.P."/>
            <person name="Henske J.K."/>
            <person name="Solomon K.V."/>
            <person name="De Groot R."/>
            <person name="Kuo A."/>
            <person name="Mondo S.J."/>
            <person name="Salamov A.A."/>
            <person name="Labutti K."/>
            <person name="Zhao Z."/>
            <person name="Chiniquy J."/>
            <person name="Barry K."/>
            <person name="Brewer H.M."/>
            <person name="Purvine S.O."/>
            <person name="Wright A.T."/>
            <person name="Boxma B."/>
            <person name="Van Alen T."/>
            <person name="Hackstein J.H."/>
            <person name="Baker S.E."/>
            <person name="Grigoriev I.V."/>
            <person name="O'Malley M.A."/>
        </authorList>
    </citation>
    <scope>NUCLEOTIDE SEQUENCE [LARGE SCALE GENOMIC DNA]</scope>
    <source>
        <strain evidence="3 4">S4</strain>
    </source>
</reference>
<dbReference type="GO" id="GO:0008081">
    <property type="term" value="F:phosphoric diester hydrolase activity"/>
    <property type="evidence" value="ECO:0007669"/>
    <property type="project" value="InterPro"/>
</dbReference>
<dbReference type="Proteomes" id="UP000193944">
    <property type="component" value="Unassembled WGS sequence"/>
</dbReference>
<proteinExistence type="predicted"/>
<dbReference type="SMART" id="SM00148">
    <property type="entry name" value="PLCXc"/>
    <property type="match status" value="1"/>
</dbReference>